<dbReference type="PROSITE" id="PS50005">
    <property type="entry name" value="TPR"/>
    <property type="match status" value="2"/>
</dbReference>
<dbReference type="Gene3D" id="1.25.40.10">
    <property type="entry name" value="Tetratricopeptide repeat domain"/>
    <property type="match status" value="2"/>
</dbReference>
<dbReference type="Pfam" id="PF13424">
    <property type="entry name" value="TPR_12"/>
    <property type="match status" value="1"/>
</dbReference>
<dbReference type="eggNOG" id="COG0457">
    <property type="taxonomic scope" value="Bacteria"/>
</dbReference>
<dbReference type="SMART" id="SM00028">
    <property type="entry name" value="TPR"/>
    <property type="match status" value="2"/>
</dbReference>
<protein>
    <submittedName>
        <fullName evidence="6">Sensory box histidine kinase</fullName>
    </submittedName>
</protein>
<dbReference type="Proteomes" id="UP000029221">
    <property type="component" value="Unassembled WGS sequence"/>
</dbReference>
<evidence type="ECO:0000256" key="3">
    <source>
        <dbReference type="ARBA" id="ARBA00023012"/>
    </source>
</evidence>
<evidence type="ECO:0000313" key="7">
    <source>
        <dbReference type="Proteomes" id="UP000029221"/>
    </source>
</evidence>
<dbReference type="SUPFAM" id="SSF55874">
    <property type="entry name" value="ATPase domain of HSP90 chaperone/DNA topoisomerase II/histidine kinase"/>
    <property type="match status" value="1"/>
</dbReference>
<dbReference type="PANTHER" id="PTHR24421">
    <property type="entry name" value="NITRATE/NITRITE SENSOR PROTEIN NARX-RELATED"/>
    <property type="match status" value="1"/>
</dbReference>
<dbReference type="InterPro" id="IPR050482">
    <property type="entry name" value="Sensor_HK_TwoCompSys"/>
</dbReference>
<dbReference type="InterPro" id="IPR019734">
    <property type="entry name" value="TPR_rpt"/>
</dbReference>
<keyword evidence="4" id="KW-0802">TPR repeat</keyword>
<gene>
    <name evidence="6" type="ORF">JCM19294_446</name>
</gene>
<dbReference type="CDD" id="cd16917">
    <property type="entry name" value="HATPase_UhpB-NarQ-NarX-like"/>
    <property type="match status" value="1"/>
</dbReference>
<dbReference type="SUPFAM" id="SSF48452">
    <property type="entry name" value="TPR-like"/>
    <property type="match status" value="1"/>
</dbReference>
<dbReference type="eggNOG" id="COG4585">
    <property type="taxonomic scope" value="Bacteria"/>
</dbReference>
<keyword evidence="5" id="KW-0812">Transmembrane</keyword>
<keyword evidence="3" id="KW-0902">Two-component regulatory system</keyword>
<evidence type="ECO:0000256" key="1">
    <source>
        <dbReference type="ARBA" id="ARBA00022679"/>
    </source>
</evidence>
<proteinExistence type="predicted"/>
<dbReference type="InterPro" id="IPR036890">
    <property type="entry name" value="HATPase_C_sf"/>
</dbReference>
<evidence type="ECO:0000256" key="2">
    <source>
        <dbReference type="ARBA" id="ARBA00022777"/>
    </source>
</evidence>
<keyword evidence="7" id="KW-1185">Reference proteome</keyword>
<accession>A0A090Q1N6</accession>
<dbReference type="GO" id="GO:0000160">
    <property type="term" value="P:phosphorelay signal transduction system"/>
    <property type="evidence" value="ECO:0007669"/>
    <property type="project" value="UniProtKB-KW"/>
</dbReference>
<evidence type="ECO:0000256" key="4">
    <source>
        <dbReference type="PROSITE-ProRule" id="PRU00339"/>
    </source>
</evidence>
<feature type="transmembrane region" description="Helical" evidence="5">
    <location>
        <begin position="303"/>
        <end position="321"/>
    </location>
</feature>
<dbReference type="AlphaFoldDB" id="A0A090Q1N6"/>
<keyword evidence="1" id="KW-0808">Transferase</keyword>
<dbReference type="Gene3D" id="3.30.565.10">
    <property type="entry name" value="Histidine kinase-like ATPase, C-terminal domain"/>
    <property type="match status" value="1"/>
</dbReference>
<evidence type="ECO:0000313" key="6">
    <source>
        <dbReference type="EMBL" id="GAK96940.1"/>
    </source>
</evidence>
<reference evidence="6" key="1">
    <citation type="journal article" date="2014" name="Genome Announc.">
        <title>Draft Genome Sequences of Marine Flavobacterium Nonlabens Strains NR17, NR24, NR27, NR32, NR33, and Ara13.</title>
        <authorList>
            <person name="Nakanishi M."/>
            <person name="Meirelles P."/>
            <person name="Suzuki R."/>
            <person name="Takatani N."/>
            <person name="Mino S."/>
            <person name="Suda W."/>
            <person name="Oshima K."/>
            <person name="Hattori M."/>
            <person name="Ohkuma M."/>
            <person name="Hosokawa M."/>
            <person name="Miyashita K."/>
            <person name="Thompson F.L."/>
            <person name="Niwa A."/>
            <person name="Sawabe T."/>
            <person name="Sawabe T."/>
        </authorList>
    </citation>
    <scope>NUCLEOTIDE SEQUENCE [LARGE SCALE GENOMIC DNA]</scope>
    <source>
        <strain evidence="6">JCM 19294</strain>
    </source>
</reference>
<keyword evidence="5" id="KW-0472">Membrane</keyword>
<sequence length="515" mass="60155">MQYYSKIVNNPKKPDDLAKAFTFFTKEKTKYAKDKKMIINEIHATQLLAEIQKKLGYSSENEKLNLESLNLLEQLEHKTDWTHISYLRIINELGIIYRERKDYAQAIKLYQEGLSRATSLNHQAVLLNNIGHVYESTEEFEKALDYYQQAYDKAVASSNKRETARSLSNMSFIKSKLNLPKAENGLLEALDIRKTNKYNFDLSSSYNHLARFYYDINDTISANLYTDKFLQLALKNKKADHLQSALRLKIETGQSQYAKRFITINDSITNLKKAQRNNFNYYVYQYDKKERDLQKSQLISERLLYLLLFIALASLSLYFILKYKHKKEKLQEVYNTETRISRKIHDEVANDVYHVMTQLQTGTKDNKDLLDNLENIYYRTRDISKQNSIINFNIPYNELLTDLFLSYQNDQVNIITKGLQRISWERLNNPQKTALYRVLQELLTNMKKHSHASIVVLNFEEKGKSLSIIYKDNGVGSTVIKGSGLQNTENRMHSINGTITFESQIDKGFKATIMI</sequence>
<comment type="caution">
    <text evidence="6">The sequence shown here is derived from an EMBL/GenBank/DDBJ whole genome shotgun (WGS) entry which is preliminary data.</text>
</comment>
<keyword evidence="5" id="KW-1133">Transmembrane helix</keyword>
<evidence type="ECO:0000256" key="5">
    <source>
        <dbReference type="SAM" id="Phobius"/>
    </source>
</evidence>
<feature type="repeat" description="TPR" evidence="4">
    <location>
        <begin position="124"/>
        <end position="157"/>
    </location>
</feature>
<dbReference type="EMBL" id="BBML01000004">
    <property type="protein sequence ID" value="GAK96940.1"/>
    <property type="molecule type" value="Genomic_DNA"/>
</dbReference>
<feature type="repeat" description="TPR" evidence="4">
    <location>
        <begin position="87"/>
        <end position="120"/>
    </location>
</feature>
<dbReference type="PANTHER" id="PTHR24421:SF60">
    <property type="entry name" value="SENSOR HISTIDINE KINASE COMP"/>
    <property type="match status" value="1"/>
</dbReference>
<organism evidence="6 7">
    <name type="scientific">Nonlabens tegetincola</name>
    <dbReference type="NCBI Taxonomy" id="323273"/>
    <lineage>
        <taxon>Bacteria</taxon>
        <taxon>Pseudomonadati</taxon>
        <taxon>Bacteroidota</taxon>
        <taxon>Flavobacteriia</taxon>
        <taxon>Flavobacteriales</taxon>
        <taxon>Flavobacteriaceae</taxon>
        <taxon>Nonlabens</taxon>
    </lineage>
</organism>
<dbReference type="GO" id="GO:0016301">
    <property type="term" value="F:kinase activity"/>
    <property type="evidence" value="ECO:0007669"/>
    <property type="project" value="UniProtKB-KW"/>
</dbReference>
<name>A0A090Q1N6_9FLAO</name>
<keyword evidence="2 6" id="KW-0418">Kinase</keyword>
<dbReference type="InterPro" id="IPR011990">
    <property type="entry name" value="TPR-like_helical_dom_sf"/>
</dbReference>